<gene>
    <name evidence="1" type="ORF">V6N11_038459</name>
</gene>
<keyword evidence="2" id="KW-1185">Reference proteome</keyword>
<organism evidence="1 2">
    <name type="scientific">Hibiscus sabdariffa</name>
    <name type="common">roselle</name>
    <dbReference type="NCBI Taxonomy" id="183260"/>
    <lineage>
        <taxon>Eukaryota</taxon>
        <taxon>Viridiplantae</taxon>
        <taxon>Streptophyta</taxon>
        <taxon>Embryophyta</taxon>
        <taxon>Tracheophyta</taxon>
        <taxon>Spermatophyta</taxon>
        <taxon>Magnoliopsida</taxon>
        <taxon>eudicotyledons</taxon>
        <taxon>Gunneridae</taxon>
        <taxon>Pentapetalae</taxon>
        <taxon>rosids</taxon>
        <taxon>malvids</taxon>
        <taxon>Malvales</taxon>
        <taxon>Malvaceae</taxon>
        <taxon>Malvoideae</taxon>
        <taxon>Hibiscus</taxon>
    </lineage>
</organism>
<name>A0ABR2SKZ2_9ROSI</name>
<accession>A0ABR2SKZ2</accession>
<reference evidence="1 2" key="1">
    <citation type="journal article" date="2024" name="G3 (Bethesda)">
        <title>Genome assembly of Hibiscus sabdariffa L. provides insights into metabolisms of medicinal natural products.</title>
        <authorList>
            <person name="Kim T."/>
        </authorList>
    </citation>
    <scope>NUCLEOTIDE SEQUENCE [LARGE SCALE GENOMIC DNA]</scope>
    <source>
        <strain evidence="1">TK-2024</strain>
        <tissue evidence="1">Old leaves</tissue>
    </source>
</reference>
<sequence>MSRSLSPVKVEGIEEENLLEPRNKFLKEMRLPKQEGIGPDNLLLVKNKKANLFRLHNSVGIDPSKLFSIRERLCSSSNPQIEAGMLPFNLSLSSWMFIKRLKLTISLGMPPLMLHP</sequence>
<protein>
    <submittedName>
        <fullName evidence="1">Uncharacterized protein</fullName>
    </submittedName>
</protein>
<evidence type="ECO:0000313" key="1">
    <source>
        <dbReference type="EMBL" id="KAK9025597.1"/>
    </source>
</evidence>
<proteinExistence type="predicted"/>
<dbReference type="EMBL" id="JBBPBN010000013">
    <property type="protein sequence ID" value="KAK9025597.1"/>
    <property type="molecule type" value="Genomic_DNA"/>
</dbReference>
<evidence type="ECO:0000313" key="2">
    <source>
        <dbReference type="Proteomes" id="UP001396334"/>
    </source>
</evidence>
<comment type="caution">
    <text evidence="1">The sequence shown here is derived from an EMBL/GenBank/DDBJ whole genome shotgun (WGS) entry which is preliminary data.</text>
</comment>
<dbReference type="Proteomes" id="UP001396334">
    <property type="component" value="Unassembled WGS sequence"/>
</dbReference>